<dbReference type="Proteomes" id="UP000248148">
    <property type="component" value="Unassembled WGS sequence"/>
</dbReference>
<dbReference type="RefSeq" id="WP_110782078.1">
    <property type="nucleotide sequence ID" value="NZ_QJTI01000022.1"/>
</dbReference>
<dbReference type="OrthoDB" id="9798415at2"/>
<dbReference type="SUPFAM" id="SSF82693">
    <property type="entry name" value="Multidrug efflux transporter AcrB pore domain, PN1, PN2, PC1 and PC2 subdomains"/>
    <property type="match status" value="2"/>
</dbReference>
<reference evidence="2 3" key="1">
    <citation type="submission" date="2018-06" db="EMBL/GenBank/DDBJ databases">
        <title>Genomic Encyclopedia of Archaeal and Bacterial Type Strains, Phase II (KMG-II): from individual species to whole genera.</title>
        <authorList>
            <person name="Goeker M."/>
        </authorList>
    </citation>
    <scope>NUCLEOTIDE SEQUENCE [LARGE SCALE GENOMIC DNA]</scope>
    <source>
        <strain evidence="2 3">JCM 11668</strain>
    </source>
</reference>
<feature type="transmembrane region" description="Helical" evidence="1">
    <location>
        <begin position="363"/>
        <end position="384"/>
    </location>
</feature>
<dbReference type="Gene3D" id="1.20.1640.10">
    <property type="entry name" value="Multidrug efflux transporter AcrB transmembrane domain"/>
    <property type="match status" value="2"/>
</dbReference>
<name>A0A318T8C5_9BRAD</name>
<evidence type="ECO:0000313" key="3">
    <source>
        <dbReference type="Proteomes" id="UP000248148"/>
    </source>
</evidence>
<feature type="transmembrane region" description="Helical" evidence="1">
    <location>
        <begin position="465"/>
        <end position="489"/>
    </location>
</feature>
<proteinExistence type="predicted"/>
<dbReference type="GO" id="GO:0005886">
    <property type="term" value="C:plasma membrane"/>
    <property type="evidence" value="ECO:0007669"/>
    <property type="project" value="TreeGrafter"/>
</dbReference>
<feature type="transmembrane region" description="Helical" evidence="1">
    <location>
        <begin position="987"/>
        <end position="1011"/>
    </location>
</feature>
<feature type="transmembrane region" description="Helical" evidence="1">
    <location>
        <begin position="910"/>
        <end position="927"/>
    </location>
</feature>
<dbReference type="SUPFAM" id="SSF82714">
    <property type="entry name" value="Multidrug efflux transporter AcrB TolC docking domain, DN and DC subdomains"/>
    <property type="match status" value="2"/>
</dbReference>
<dbReference type="Gene3D" id="3.30.2090.10">
    <property type="entry name" value="Multidrug efflux transporter AcrB TolC docking domain, DN and DC subdomains"/>
    <property type="match status" value="2"/>
</dbReference>
<dbReference type="GO" id="GO:0042910">
    <property type="term" value="F:xenobiotic transmembrane transporter activity"/>
    <property type="evidence" value="ECO:0007669"/>
    <property type="project" value="TreeGrafter"/>
</dbReference>
<dbReference type="PRINTS" id="PR00702">
    <property type="entry name" value="ACRIFLAVINRP"/>
</dbReference>
<feature type="transmembrane region" description="Helical" evidence="1">
    <location>
        <begin position="859"/>
        <end position="878"/>
    </location>
</feature>
<evidence type="ECO:0000256" key="1">
    <source>
        <dbReference type="SAM" id="Phobius"/>
    </source>
</evidence>
<protein>
    <submittedName>
        <fullName evidence="2">Multidrug efflux pump subunit AcrB</fullName>
    </submittedName>
</protein>
<feature type="transmembrane region" description="Helical" evidence="1">
    <location>
        <begin position="337"/>
        <end position="356"/>
    </location>
</feature>
<feature type="transmembrane region" description="Helical" evidence="1">
    <location>
        <begin position="885"/>
        <end position="904"/>
    </location>
</feature>
<dbReference type="AlphaFoldDB" id="A0A318T8C5"/>
<comment type="caution">
    <text evidence="2">The sequence shown here is derived from an EMBL/GenBank/DDBJ whole genome shotgun (WGS) entry which is preliminary data.</text>
</comment>
<gene>
    <name evidence="2" type="ORF">BJ122_1226</name>
</gene>
<organism evidence="2 3">
    <name type="scientific">Rhodopseudomonas faecalis</name>
    <dbReference type="NCBI Taxonomy" id="99655"/>
    <lineage>
        <taxon>Bacteria</taxon>
        <taxon>Pseudomonadati</taxon>
        <taxon>Pseudomonadota</taxon>
        <taxon>Alphaproteobacteria</taxon>
        <taxon>Hyphomicrobiales</taxon>
        <taxon>Nitrobacteraceae</taxon>
        <taxon>Rhodopseudomonas</taxon>
    </lineage>
</organism>
<feature type="transmembrane region" description="Helical" evidence="1">
    <location>
        <begin position="962"/>
        <end position="981"/>
    </location>
</feature>
<dbReference type="EMBL" id="QJTI01000022">
    <property type="protein sequence ID" value="PYF01362.1"/>
    <property type="molecule type" value="Genomic_DNA"/>
</dbReference>
<sequence>MRRMNLSAWSVRHPALILFMMVALAAAGLFSYQRLGRAEDPSFTIKLVIVTAIWPGATAAEMQTQVADPIEKKLQELPHFDKVQTYSKPAFTAMTVTFKDNTPPKEVPELFYQLRKKISDIKAELPANLIGPNFNDEYGDVDSILYTMTGDGADYAQLKKVAEALRQHLLHVPGVTKVNLYGTQDEKIYVDFSHAKLATLGVTPQVLFDSLAKQNAVVPAGTVETSSQRVALRVTGALDGAKAVAETPVESNGRVFRLGDIATVSRGFVDPPDYMVRQKGEPAIGIGVVTAKGANILDVGHNVTKATGTFMAEVPQGISIEQIADQPLVVEHAVGEFMRSFVEALVIVLFVSFLALGWRTGLVVALSVPLVLAIVFLVMNTMSIDLHRVTLGALIIALGLLVDDAIIAVEMMVVKMEQGWDRMKAASFAWESTAFPMLTGTLVTVAGFLPIGFANSSVGEYAGGIFWIVAIALVASWFVAVIFTPYIGVKLLPDFAGRAGHNPDEVYQTRIYRTLRAGIRWCVQYRLTVVLATIAIFIVAVLGFSRVQQQFFPLSERPELFLQLRHPEGTAFNVTMETVKEAEKLLKDDKDIATYTAYVGKGSPRFWMGLNPQLPNESFAELVIVTKDVEARERVKARLEEAAHQGHLSQARVRVDRFNFGPPVGFPVQFRVIGPDAATVRDIAYRVLEIAKANRNLIDPHLDWNEQTPYLKLVIDQDRARALGLTPQDVAQSLGMLINGTQITTVRDGVEKVGVVARAVASERLDLSRIGDLTISSRNGVPVPVSQIAKVEYAHEEPILWRRNRDMAITVRGDIADGVQAPDVTNAIWPQLKEIRDSLQPAYRIEIGGAVEESAKGNASIFILFPVMVVIMLGLLMIQLQSFPRLVLVFLTAPLGIIGASLGLNLGHQPFGFVALLGLIALAGMIMRNTVILVDQIESDVAHGLTRREAIVEATVRRARPVVLTALAAILAMIPLARSAFWSPMAITIMGGLFVATFLTLFYLPGLYALWFRKHLDETGPGAASAAPQRDARSRISLAAAAE</sequence>
<dbReference type="InterPro" id="IPR027463">
    <property type="entry name" value="AcrB_DN_DC_subdom"/>
</dbReference>
<keyword evidence="1" id="KW-0472">Membrane</keyword>
<dbReference type="PANTHER" id="PTHR32063">
    <property type="match status" value="1"/>
</dbReference>
<feature type="transmembrane region" description="Helical" evidence="1">
    <location>
        <begin position="523"/>
        <end position="544"/>
    </location>
</feature>
<dbReference type="InterPro" id="IPR001036">
    <property type="entry name" value="Acrflvin-R"/>
</dbReference>
<dbReference type="Gene3D" id="3.30.70.1430">
    <property type="entry name" value="Multidrug efflux transporter AcrB pore domain"/>
    <property type="match status" value="2"/>
</dbReference>
<accession>A0A318T8C5</accession>
<dbReference type="Gene3D" id="3.30.70.1440">
    <property type="entry name" value="Multidrug efflux transporter AcrB pore domain"/>
    <property type="match status" value="1"/>
</dbReference>
<dbReference type="SUPFAM" id="SSF82866">
    <property type="entry name" value="Multidrug efflux transporter AcrB transmembrane domain"/>
    <property type="match status" value="2"/>
</dbReference>
<keyword evidence="1" id="KW-1133">Transmembrane helix</keyword>
<keyword evidence="3" id="KW-1185">Reference proteome</keyword>
<keyword evidence="1" id="KW-0812">Transmembrane</keyword>
<feature type="transmembrane region" description="Helical" evidence="1">
    <location>
        <begin position="434"/>
        <end position="453"/>
    </location>
</feature>
<feature type="transmembrane region" description="Helical" evidence="1">
    <location>
        <begin position="390"/>
        <end position="413"/>
    </location>
</feature>
<dbReference type="PANTHER" id="PTHR32063:SF18">
    <property type="entry name" value="CATION EFFLUX SYSTEM PROTEIN"/>
    <property type="match status" value="1"/>
</dbReference>
<dbReference type="Pfam" id="PF00873">
    <property type="entry name" value="ACR_tran"/>
    <property type="match status" value="1"/>
</dbReference>
<dbReference type="Gene3D" id="3.30.70.1320">
    <property type="entry name" value="Multidrug efflux transporter AcrB pore domain like"/>
    <property type="match status" value="1"/>
</dbReference>
<evidence type="ECO:0000313" key="2">
    <source>
        <dbReference type="EMBL" id="PYF01362.1"/>
    </source>
</evidence>